<dbReference type="EMBL" id="PQFZ01000001">
    <property type="protein sequence ID" value="POR56725.1"/>
    <property type="molecule type" value="Genomic_DNA"/>
</dbReference>
<dbReference type="OrthoDB" id="9795329at2"/>
<dbReference type="PANTHER" id="PTHR43968:SF6">
    <property type="entry name" value="GLUTATHIONE S-TRANSFERASE OMEGA"/>
    <property type="match status" value="1"/>
</dbReference>
<dbReference type="CDD" id="cd03049">
    <property type="entry name" value="GST_N_3"/>
    <property type="match status" value="1"/>
</dbReference>
<dbReference type="PANTHER" id="PTHR43968">
    <property type="match status" value="1"/>
</dbReference>
<gene>
    <name evidence="2" type="ORF">CYD53_101246</name>
</gene>
<dbReference type="Gene3D" id="3.40.30.10">
    <property type="entry name" value="Glutaredoxin"/>
    <property type="match status" value="1"/>
</dbReference>
<dbReference type="Pfam" id="PF13410">
    <property type="entry name" value="GST_C_2"/>
    <property type="match status" value="1"/>
</dbReference>
<dbReference type="Proteomes" id="UP000236919">
    <property type="component" value="Unassembled WGS sequence"/>
</dbReference>
<evidence type="ECO:0000313" key="2">
    <source>
        <dbReference type="EMBL" id="POR56725.1"/>
    </source>
</evidence>
<comment type="caution">
    <text evidence="2">The sequence shown here is derived from an EMBL/GenBank/DDBJ whole genome shotgun (WGS) entry which is preliminary data.</text>
</comment>
<dbReference type="InterPro" id="IPR050983">
    <property type="entry name" value="GST_Omega/HSP26"/>
</dbReference>
<dbReference type="Pfam" id="PF13409">
    <property type="entry name" value="GST_N_2"/>
    <property type="match status" value="1"/>
</dbReference>
<dbReference type="SUPFAM" id="SSF47616">
    <property type="entry name" value="GST C-terminal domain-like"/>
    <property type="match status" value="1"/>
</dbReference>
<evidence type="ECO:0000259" key="1">
    <source>
        <dbReference type="PROSITE" id="PS50404"/>
    </source>
</evidence>
<evidence type="ECO:0000313" key="3">
    <source>
        <dbReference type="Proteomes" id="UP000236919"/>
    </source>
</evidence>
<dbReference type="RefSeq" id="WP_103716308.1">
    <property type="nucleotide sequence ID" value="NZ_PQFZ01000001.1"/>
</dbReference>
<keyword evidence="2" id="KW-0808">Transferase</keyword>
<dbReference type="PROSITE" id="PS50404">
    <property type="entry name" value="GST_NTER"/>
    <property type="match status" value="1"/>
</dbReference>
<organism evidence="2 3">
    <name type="scientific">Bosea psychrotolerans</name>
    <dbReference type="NCBI Taxonomy" id="1871628"/>
    <lineage>
        <taxon>Bacteria</taxon>
        <taxon>Pseudomonadati</taxon>
        <taxon>Pseudomonadota</taxon>
        <taxon>Alphaproteobacteria</taxon>
        <taxon>Hyphomicrobiales</taxon>
        <taxon>Boseaceae</taxon>
        <taxon>Bosea</taxon>
    </lineage>
</organism>
<keyword evidence="3" id="KW-1185">Reference proteome</keyword>
<dbReference type="InterPro" id="IPR036282">
    <property type="entry name" value="Glutathione-S-Trfase_C_sf"/>
</dbReference>
<name>A0A2S4MQ16_9HYPH</name>
<protein>
    <submittedName>
        <fullName evidence="2">Glutathione S-transferase</fullName>
    </submittedName>
</protein>
<dbReference type="Gene3D" id="1.20.1050.10">
    <property type="match status" value="1"/>
</dbReference>
<dbReference type="GO" id="GO:0005737">
    <property type="term" value="C:cytoplasm"/>
    <property type="evidence" value="ECO:0007669"/>
    <property type="project" value="TreeGrafter"/>
</dbReference>
<dbReference type="InterPro" id="IPR004045">
    <property type="entry name" value="Glutathione_S-Trfase_N"/>
</dbReference>
<sequence length="201" mass="21633">MLTLRSSPASPFGRKVKIAALELGLIDTIDIVAADTNDPADPLRQQNPLGKIPTLVLEDGTTLFDSRVIVDYLDHLAGGGKIIPAGVARFPQLRLQALADGICDAALLQVYETRFRPEEGRNAAWVANQAGKVSRALIALEVAPPAYPDRPRIGEIALACALGYLDLRFAGAWRAEYPALVAWLDAFAAKVPAFEATRFKG</sequence>
<feature type="domain" description="GST N-terminal" evidence="1">
    <location>
        <begin position="1"/>
        <end position="81"/>
    </location>
</feature>
<dbReference type="GO" id="GO:0016740">
    <property type="term" value="F:transferase activity"/>
    <property type="evidence" value="ECO:0007669"/>
    <property type="project" value="UniProtKB-KW"/>
</dbReference>
<proteinExistence type="predicted"/>
<dbReference type="InterPro" id="IPR036249">
    <property type="entry name" value="Thioredoxin-like_sf"/>
</dbReference>
<dbReference type="AlphaFoldDB" id="A0A2S4MQ16"/>
<reference evidence="2 3" key="1">
    <citation type="submission" date="2018-01" db="EMBL/GenBank/DDBJ databases">
        <title>Genomic Encyclopedia of Type Strains, Phase III (KMG-III): the genomes of soil and plant-associated and newly described type strains.</title>
        <authorList>
            <person name="Whitman W."/>
        </authorList>
    </citation>
    <scope>NUCLEOTIDE SEQUENCE [LARGE SCALE GENOMIC DNA]</scope>
    <source>
        <strain evidence="2 3">1131</strain>
    </source>
</reference>
<dbReference type="CDD" id="cd03205">
    <property type="entry name" value="GST_C_6"/>
    <property type="match status" value="1"/>
</dbReference>
<dbReference type="SUPFAM" id="SSF52833">
    <property type="entry name" value="Thioredoxin-like"/>
    <property type="match status" value="1"/>
</dbReference>
<accession>A0A2S4MQ16</accession>